<dbReference type="PROSITE" id="PS50110">
    <property type="entry name" value="RESPONSE_REGULATORY"/>
    <property type="match status" value="1"/>
</dbReference>
<feature type="domain" description="Response regulatory" evidence="1">
    <location>
        <begin position="1"/>
        <end position="71"/>
    </location>
</feature>
<dbReference type="InterPro" id="IPR001789">
    <property type="entry name" value="Sig_transdc_resp-reg_receiver"/>
</dbReference>
<protein>
    <submittedName>
        <fullName evidence="2">Response regulator containing an atypical phosphorylation pocket</fullName>
    </submittedName>
</protein>
<evidence type="ECO:0000313" key="2">
    <source>
        <dbReference type="EMBL" id="CBI11319.1"/>
    </source>
</evidence>
<gene>
    <name evidence="2" type="ORF">CARN7_2138</name>
</gene>
<comment type="caution">
    <text evidence="2">The sequence shown here is derived from an EMBL/GenBank/DDBJ whole genome shotgun (WGS) entry which is preliminary data.</text>
</comment>
<dbReference type="SUPFAM" id="SSF52172">
    <property type="entry name" value="CheY-like"/>
    <property type="match status" value="1"/>
</dbReference>
<dbReference type="InterPro" id="IPR011006">
    <property type="entry name" value="CheY-like_superfamily"/>
</dbReference>
<dbReference type="AlphaFoldDB" id="E6QVP6"/>
<organism evidence="2">
    <name type="scientific">mine drainage metagenome</name>
    <dbReference type="NCBI Taxonomy" id="410659"/>
    <lineage>
        <taxon>unclassified sequences</taxon>
        <taxon>metagenomes</taxon>
        <taxon>ecological metagenomes</taxon>
    </lineage>
</organism>
<reference evidence="2" key="1">
    <citation type="submission" date="2009-10" db="EMBL/GenBank/DDBJ databases">
        <title>Diversity of trophic interactions inside an arsenic-rich microbial ecosystem.</title>
        <authorList>
            <person name="Bertin P.N."/>
            <person name="Heinrich-Salmeron A."/>
            <person name="Pelletier E."/>
            <person name="Goulhen-Chollet F."/>
            <person name="Arsene-Ploetze F."/>
            <person name="Gallien S."/>
            <person name="Calteau A."/>
            <person name="Vallenet D."/>
            <person name="Casiot C."/>
            <person name="Chane-Woon-Ming B."/>
            <person name="Giloteaux L."/>
            <person name="Barakat M."/>
            <person name="Bonnefoy V."/>
            <person name="Bruneel O."/>
            <person name="Chandler M."/>
            <person name="Cleiss J."/>
            <person name="Duran R."/>
            <person name="Elbaz-Poulichet F."/>
            <person name="Fonknechten N."/>
            <person name="Lauga B."/>
            <person name="Mornico D."/>
            <person name="Ortet P."/>
            <person name="Schaeffer C."/>
            <person name="Siguier P."/>
            <person name="Alexander Thil Smith A."/>
            <person name="Van Dorsselaer A."/>
            <person name="Weissenbach J."/>
            <person name="Medigue C."/>
            <person name="Le Paslier D."/>
        </authorList>
    </citation>
    <scope>NUCLEOTIDE SEQUENCE</scope>
</reference>
<sequence>MPSVLVIDYAMPQMDGLAFCQAIQDMPFKKILLTGQADEKIAIEAFNNSLIDRYIKKSEPDALERLETGIARLQKDFFIEQSRTLKDILVRHSYAFLSDPAVGSLIEQLCSRYGFVEYYLFPNPTGILFFDLKGKATLMIVETESGLLSQFEVAQDQNGPIELLTALRELRIVPFFSDSGGMYSESINNDWLSYCLPAQVCRGKQDFYWALFDLPSCYLQSPIYSYADFLREQTSDRTS</sequence>
<dbReference type="Gene3D" id="3.40.50.2300">
    <property type="match status" value="1"/>
</dbReference>
<accession>E6QVP6</accession>
<evidence type="ECO:0000259" key="1">
    <source>
        <dbReference type="PROSITE" id="PS50110"/>
    </source>
</evidence>
<dbReference type="GO" id="GO:0000160">
    <property type="term" value="P:phosphorelay signal transduction system"/>
    <property type="evidence" value="ECO:0007669"/>
    <property type="project" value="InterPro"/>
</dbReference>
<dbReference type="Pfam" id="PF00072">
    <property type="entry name" value="Response_reg"/>
    <property type="match status" value="1"/>
</dbReference>
<dbReference type="EMBL" id="CABR01000134">
    <property type="protein sequence ID" value="CBI11319.1"/>
    <property type="molecule type" value="Genomic_DNA"/>
</dbReference>
<name>E6QVP6_9ZZZZ</name>
<proteinExistence type="predicted"/>